<organism evidence="1 3">
    <name type="scientific">Bisbaumannia pacifica</name>
    <dbReference type="NCBI Taxonomy" id="77098"/>
    <lineage>
        <taxon>Bacteria</taxon>
        <taxon>Pseudomonadati</taxon>
        <taxon>Pseudomonadota</taxon>
        <taxon>Gammaproteobacteria</taxon>
        <taxon>Oceanospirillales</taxon>
        <taxon>Halomonadaceae</taxon>
        <taxon>Bisbaumannia</taxon>
    </lineage>
</organism>
<evidence type="ECO:0000313" key="3">
    <source>
        <dbReference type="Proteomes" id="UP000321275"/>
    </source>
</evidence>
<evidence type="ECO:0000313" key="2">
    <source>
        <dbReference type="EMBL" id="MBH8579681.1"/>
    </source>
</evidence>
<gene>
    <name evidence="1" type="ORF">HPA02_30750</name>
    <name evidence="2" type="ORF">I7V36_06185</name>
</gene>
<dbReference type="EMBL" id="JAEDAF010000004">
    <property type="protein sequence ID" value="MBH8579681.1"/>
    <property type="molecule type" value="Genomic_DNA"/>
</dbReference>
<sequence>MYIILTSKLGEYDAWPGQGIAPVESYEYFFYGRKKADFTIAEVNGDQGRVSIVETGEGGKTNSVPLKFFERFGTVEAARAELEQLVTFGSIDARLEKAPLR</sequence>
<evidence type="ECO:0000313" key="1">
    <source>
        <dbReference type="EMBL" id="GEK48792.1"/>
    </source>
</evidence>
<evidence type="ECO:0000313" key="4">
    <source>
        <dbReference type="Proteomes" id="UP000651738"/>
    </source>
</evidence>
<keyword evidence="3" id="KW-1185">Reference proteome</keyword>
<name>A0A510XBG7_9GAMM</name>
<dbReference type="AlphaFoldDB" id="A0A510XBG7"/>
<dbReference type="OrthoDB" id="2866001at2"/>
<reference evidence="2 4" key="2">
    <citation type="submission" date="2020-12" db="EMBL/GenBank/DDBJ databases">
        <title>Draft genome sequence of Halomonas pacifica strain CARE-V15.</title>
        <authorList>
            <person name="Vignesh N."/>
            <person name="Thabitha A."/>
            <person name="Saravanan R."/>
            <person name="Manigandan V."/>
        </authorList>
    </citation>
    <scope>NUCLEOTIDE SEQUENCE [LARGE SCALE GENOMIC DNA]</scope>
    <source>
        <strain evidence="2 4">CARE-V15</strain>
    </source>
</reference>
<dbReference type="Proteomes" id="UP000321275">
    <property type="component" value="Unassembled WGS sequence"/>
</dbReference>
<dbReference type="EMBL" id="BJUK01000049">
    <property type="protein sequence ID" value="GEK48792.1"/>
    <property type="molecule type" value="Genomic_DNA"/>
</dbReference>
<dbReference type="RefSeq" id="WP_146804122.1">
    <property type="nucleotide sequence ID" value="NZ_BJUK01000049.1"/>
</dbReference>
<comment type="caution">
    <text evidence="1">The sequence shown here is derived from an EMBL/GenBank/DDBJ whole genome shotgun (WGS) entry which is preliminary data.</text>
</comment>
<protein>
    <submittedName>
        <fullName evidence="1">Uncharacterized protein</fullName>
    </submittedName>
</protein>
<dbReference type="Proteomes" id="UP000651738">
    <property type="component" value="Unassembled WGS sequence"/>
</dbReference>
<proteinExistence type="predicted"/>
<reference evidence="1 3" key="1">
    <citation type="submission" date="2019-07" db="EMBL/GenBank/DDBJ databases">
        <title>Whole genome shotgun sequence of Halomonas pacifica NBRC 102220.</title>
        <authorList>
            <person name="Hosoyama A."/>
            <person name="Uohara A."/>
            <person name="Ohji S."/>
            <person name="Ichikawa N."/>
        </authorList>
    </citation>
    <scope>NUCLEOTIDE SEQUENCE [LARGE SCALE GENOMIC DNA]</scope>
    <source>
        <strain evidence="1 3">NBRC 102220</strain>
    </source>
</reference>
<accession>A0A510XBG7</accession>